<dbReference type="Gene3D" id="3.30.40.230">
    <property type="match status" value="1"/>
</dbReference>
<evidence type="ECO:0000259" key="11">
    <source>
        <dbReference type="PROSITE" id="PS50862"/>
    </source>
</evidence>
<evidence type="ECO:0000256" key="10">
    <source>
        <dbReference type="ARBA" id="ARBA00030057"/>
    </source>
</evidence>
<reference evidence="12 13" key="1">
    <citation type="journal article" date="2017" name="BMC Genomics">
        <title>Genomic analysis of methanogenic archaea reveals a shift towards energy conservation.</title>
        <authorList>
            <person name="Gilmore S.P."/>
            <person name="Henske J.K."/>
            <person name="Sexton J.A."/>
            <person name="Solomon K.V."/>
            <person name="Seppala S."/>
            <person name="Yoo J.I."/>
            <person name="Huyett L.M."/>
            <person name="Pressman A."/>
            <person name="Cogan J.Z."/>
            <person name="Kivenson V."/>
            <person name="Peng X."/>
            <person name="Tan Y."/>
            <person name="Valentine D.L."/>
            <person name="O'Malley M.A."/>
        </authorList>
    </citation>
    <scope>NUCLEOTIDE SEQUENCE [LARGE SCALE GENOMIC DNA]</scope>
    <source>
        <strain evidence="12 13">M.o.H.</strain>
    </source>
</reference>
<feature type="domain" description="Aminoacyl-transfer RNA synthetases class-II family profile" evidence="11">
    <location>
        <begin position="4"/>
        <end position="472"/>
    </location>
</feature>
<dbReference type="Pfam" id="PF03129">
    <property type="entry name" value="HGTP_anticodon"/>
    <property type="match status" value="1"/>
</dbReference>
<dbReference type="InterPro" id="IPR002315">
    <property type="entry name" value="tRNA-synt_gly"/>
</dbReference>
<evidence type="ECO:0000256" key="3">
    <source>
        <dbReference type="ARBA" id="ARBA00012829"/>
    </source>
</evidence>
<dbReference type="GO" id="GO:0004820">
    <property type="term" value="F:glycine-tRNA ligase activity"/>
    <property type="evidence" value="ECO:0007669"/>
    <property type="project" value="UniProtKB-EC"/>
</dbReference>
<protein>
    <recommendedName>
        <fullName evidence="3">glycine--tRNA ligase</fullName>
        <ecNumber evidence="3">6.1.1.14</ecNumber>
    </recommendedName>
    <alternativeName>
        <fullName evidence="10">Diadenosine tetraphosphate synthetase</fullName>
    </alternativeName>
</protein>
<organism evidence="12 13">
    <name type="scientific">Methanobacterium bryantii</name>
    <dbReference type="NCBI Taxonomy" id="2161"/>
    <lineage>
        <taxon>Archaea</taxon>
        <taxon>Methanobacteriati</taxon>
        <taxon>Methanobacteriota</taxon>
        <taxon>Methanomada group</taxon>
        <taxon>Methanobacteria</taxon>
        <taxon>Methanobacteriales</taxon>
        <taxon>Methanobacteriaceae</taxon>
        <taxon>Methanobacterium</taxon>
    </lineage>
</organism>
<comment type="subcellular location">
    <subcellularLocation>
        <location evidence="1">Cytoplasm</location>
    </subcellularLocation>
</comment>
<evidence type="ECO:0000256" key="6">
    <source>
        <dbReference type="ARBA" id="ARBA00022741"/>
    </source>
</evidence>
<evidence type="ECO:0000256" key="2">
    <source>
        <dbReference type="ARBA" id="ARBA00008226"/>
    </source>
</evidence>
<keyword evidence="6" id="KW-0547">Nucleotide-binding</keyword>
<dbReference type="FunFam" id="3.30.720.200:FF:000001">
    <property type="entry name" value="Glycine--tRNA ligase 2"/>
    <property type="match status" value="1"/>
</dbReference>
<dbReference type="PROSITE" id="PS50862">
    <property type="entry name" value="AA_TRNA_LIGASE_II"/>
    <property type="match status" value="1"/>
</dbReference>
<dbReference type="NCBIfam" id="TIGR00389">
    <property type="entry name" value="glyS_dimeric"/>
    <property type="match status" value="1"/>
</dbReference>
<dbReference type="InterPro" id="IPR033731">
    <property type="entry name" value="GlyRS-like_core"/>
</dbReference>
<dbReference type="EMBL" id="LMVM01000038">
    <property type="protein sequence ID" value="PAV03584.1"/>
    <property type="molecule type" value="Genomic_DNA"/>
</dbReference>
<dbReference type="InterPro" id="IPR045864">
    <property type="entry name" value="aa-tRNA-synth_II/BPL/LPL"/>
</dbReference>
<keyword evidence="13" id="KW-1185">Reference proteome</keyword>
<evidence type="ECO:0000313" key="12">
    <source>
        <dbReference type="EMBL" id="PAV03584.1"/>
    </source>
</evidence>
<name>A0A2A2H2N2_METBR</name>
<dbReference type="FunFam" id="3.30.40.230:FF:000005">
    <property type="entry name" value="Glycine--tRNA ligase"/>
    <property type="match status" value="1"/>
</dbReference>
<dbReference type="AlphaFoldDB" id="A0A2A2H2N2"/>
<dbReference type="Proteomes" id="UP000217784">
    <property type="component" value="Unassembled WGS sequence"/>
</dbReference>
<dbReference type="GO" id="GO:0006426">
    <property type="term" value="P:glycyl-tRNA aminoacylation"/>
    <property type="evidence" value="ECO:0007669"/>
    <property type="project" value="InterPro"/>
</dbReference>
<dbReference type="PANTHER" id="PTHR10745:SF0">
    <property type="entry name" value="GLYCINE--TRNA LIGASE"/>
    <property type="match status" value="1"/>
</dbReference>
<dbReference type="InterPro" id="IPR036621">
    <property type="entry name" value="Anticodon-bd_dom_sf"/>
</dbReference>
<dbReference type="NCBIfam" id="NF003211">
    <property type="entry name" value="PRK04173.1"/>
    <property type="match status" value="1"/>
</dbReference>
<dbReference type="GO" id="GO:0005737">
    <property type="term" value="C:cytoplasm"/>
    <property type="evidence" value="ECO:0007669"/>
    <property type="project" value="UniProtKB-SubCell"/>
</dbReference>
<dbReference type="PRINTS" id="PR01043">
    <property type="entry name" value="TRNASYNTHGLY"/>
</dbReference>
<keyword evidence="4" id="KW-0963">Cytoplasm</keyword>
<dbReference type="CDD" id="cd00858">
    <property type="entry name" value="GlyRS_anticodon"/>
    <property type="match status" value="1"/>
</dbReference>
<dbReference type="OrthoDB" id="6113at2157"/>
<dbReference type="InterPro" id="IPR004154">
    <property type="entry name" value="Anticodon-bd"/>
</dbReference>
<accession>A0A2A2H2N2</accession>
<dbReference type="SUPFAM" id="SSF55681">
    <property type="entry name" value="Class II aaRS and biotin synthetases"/>
    <property type="match status" value="1"/>
</dbReference>
<dbReference type="Gene3D" id="3.40.50.800">
    <property type="entry name" value="Anticodon-binding domain"/>
    <property type="match status" value="1"/>
</dbReference>
<dbReference type="CDD" id="cd00774">
    <property type="entry name" value="GlyRS-like_core"/>
    <property type="match status" value="1"/>
</dbReference>
<sequence length="575" mass="66074">MKHDKVMNIAKKRGFLWSSFEIYAGVAGFYDYGPLGAILKNSIINKWREYYIVREGFYEIESPTVMPEEALKASGHVDNFTDPMTECKECLEVYRADHIIEEVMDKEVEGLTNEELTAMIADEEIGCPKCGSQLSRVWNYNLMFQTLIGAKGKKTGYMRPETAQGIFIPFKRLLRFFRGKLPFGVVQIGKAYRNEISPRQGVIRLREFTQAEAEIFVDPRDKTHKKFDAIKDETLKLYSAEIQMNEGEPIELSTGEALSKKIVSSQMLVYQLYLASKFLEEIGIPEDVIRFRQHLPTEMAHYAIDCWDVEVKTERYGWVEIIGIADRTDYDLKSHTEHSKEDLRVFLEYDEPKHIKKLAVKPNMGKFGPSFKGDAPKILKALENIEAESIKQAVENEGSFKLEIGGDSYQLLPEHVNFEEVSETVRGEKIFPHVIEPSYGIDRIIFSVLSHTFTEDKENDREYFKLPRDIAPVEVSVFPLLNKEELVKVALQIEDDLRLEGFIAEFDSSGTIGRRYARSDEIGVPFALTVDHESLEDDMVTIRNRDNTKQKRIPISDISEVLEGLMDYSIEFEDL</sequence>
<keyword evidence="5 12" id="KW-0436">Ligase</keyword>
<evidence type="ECO:0000256" key="1">
    <source>
        <dbReference type="ARBA" id="ARBA00004496"/>
    </source>
</evidence>
<dbReference type="EC" id="6.1.1.14" evidence="3"/>
<dbReference type="Pfam" id="PF00587">
    <property type="entry name" value="tRNA-synt_2b"/>
    <property type="match status" value="1"/>
</dbReference>
<comment type="caution">
    <text evidence="12">The sequence shown here is derived from an EMBL/GenBank/DDBJ whole genome shotgun (WGS) entry which is preliminary data.</text>
</comment>
<evidence type="ECO:0000256" key="8">
    <source>
        <dbReference type="ARBA" id="ARBA00022917"/>
    </source>
</evidence>
<dbReference type="RefSeq" id="WP_069582998.1">
    <property type="nucleotide sequence ID" value="NZ_LMVM01000038.1"/>
</dbReference>
<keyword evidence="8" id="KW-0648">Protein biosynthesis</keyword>
<evidence type="ECO:0000256" key="7">
    <source>
        <dbReference type="ARBA" id="ARBA00022840"/>
    </source>
</evidence>
<dbReference type="PANTHER" id="PTHR10745">
    <property type="entry name" value="GLYCYL-TRNA SYNTHETASE/DNA POLYMERASE SUBUNIT GAMMA-2"/>
    <property type="match status" value="1"/>
</dbReference>
<dbReference type="InterPro" id="IPR027031">
    <property type="entry name" value="Gly-tRNA_synthase/POLG2"/>
</dbReference>
<gene>
    <name evidence="12" type="ORF">ASJ80_01115</name>
</gene>
<keyword evidence="7" id="KW-0067">ATP-binding</keyword>
<dbReference type="GO" id="GO:0005524">
    <property type="term" value="F:ATP binding"/>
    <property type="evidence" value="ECO:0007669"/>
    <property type="project" value="UniProtKB-KW"/>
</dbReference>
<evidence type="ECO:0000256" key="5">
    <source>
        <dbReference type="ARBA" id="ARBA00022598"/>
    </source>
</evidence>
<comment type="similarity">
    <text evidence="2">Belongs to the class-II aminoacyl-tRNA synthetase family.</text>
</comment>
<dbReference type="Gene3D" id="3.30.720.200">
    <property type="match status" value="1"/>
</dbReference>
<dbReference type="SUPFAM" id="SSF52954">
    <property type="entry name" value="Class II aaRS ABD-related"/>
    <property type="match status" value="1"/>
</dbReference>
<evidence type="ECO:0000313" key="13">
    <source>
        <dbReference type="Proteomes" id="UP000217784"/>
    </source>
</evidence>
<evidence type="ECO:0000256" key="9">
    <source>
        <dbReference type="ARBA" id="ARBA00023146"/>
    </source>
</evidence>
<proteinExistence type="inferred from homology"/>
<dbReference type="InterPro" id="IPR002314">
    <property type="entry name" value="aa-tRNA-synt_IIb"/>
</dbReference>
<dbReference type="Gene3D" id="3.30.930.10">
    <property type="entry name" value="Bira Bifunctional Protein, Domain 2"/>
    <property type="match status" value="1"/>
</dbReference>
<dbReference type="InterPro" id="IPR006195">
    <property type="entry name" value="aa-tRNA-synth_II"/>
</dbReference>
<evidence type="ECO:0000256" key="4">
    <source>
        <dbReference type="ARBA" id="ARBA00022490"/>
    </source>
</evidence>
<keyword evidence="9" id="KW-0030">Aminoacyl-tRNA synthetase</keyword>